<reference evidence="1" key="1">
    <citation type="submission" date="2022-11" db="EMBL/GenBank/DDBJ databases">
        <title>Robbsia betulipollinis sp. nov., isolated from pollen of birch (Betula pendula).</title>
        <authorList>
            <person name="Shi H."/>
            <person name="Ambika Manirajan B."/>
            <person name="Ratering S."/>
            <person name="Geissler-Plaum R."/>
            <person name="Schnell S."/>
        </authorList>
    </citation>
    <scope>NUCLEOTIDE SEQUENCE</scope>
    <source>
        <strain evidence="1">Bb-Pol-6</strain>
    </source>
</reference>
<comment type="caution">
    <text evidence="1">The sequence shown here is derived from an EMBL/GenBank/DDBJ whole genome shotgun (WGS) entry which is preliminary data.</text>
</comment>
<proteinExistence type="predicted"/>
<dbReference type="RefSeq" id="WP_267848588.1">
    <property type="nucleotide sequence ID" value="NZ_JAPMXC010000006.1"/>
</dbReference>
<gene>
    <name evidence="1" type="ORF">OVY01_16075</name>
</gene>
<dbReference type="EMBL" id="JAPMXC010000006">
    <property type="protein sequence ID" value="MCY0388694.1"/>
    <property type="molecule type" value="Genomic_DNA"/>
</dbReference>
<evidence type="ECO:0000313" key="2">
    <source>
        <dbReference type="Proteomes" id="UP001082899"/>
    </source>
</evidence>
<keyword evidence="2" id="KW-1185">Reference proteome</keyword>
<organism evidence="1 2">
    <name type="scientific">Robbsia betulipollinis</name>
    <dbReference type="NCBI Taxonomy" id="2981849"/>
    <lineage>
        <taxon>Bacteria</taxon>
        <taxon>Pseudomonadati</taxon>
        <taxon>Pseudomonadota</taxon>
        <taxon>Betaproteobacteria</taxon>
        <taxon>Burkholderiales</taxon>
        <taxon>Burkholderiaceae</taxon>
        <taxon>Robbsia</taxon>
    </lineage>
</organism>
<protein>
    <submittedName>
        <fullName evidence="1">Uncharacterized protein</fullName>
    </submittedName>
</protein>
<evidence type="ECO:0000313" key="1">
    <source>
        <dbReference type="EMBL" id="MCY0388694.1"/>
    </source>
</evidence>
<name>A0ABT3ZQ52_9BURK</name>
<accession>A0ABT3ZQ52</accession>
<sequence length="674" mass="70987">MRALTFGAKVDLISDGLALNALNGSGKLNRLLDKVTKSRVNREVIAQRVWHTALDLLQDVPIAAKSLGERSAALVPLLTTALIKGNQEEMHQAITELIRIGMDGALGVDAHGEAPSGVKHALAHVLGDAAAAISTKLADSYLGAHAGEKILATMVARHGWAPIKTRLKQALGTTFGKGFLIRQIKGVLDPAVIKKPGMNQEASPEYRLLADLAHIGVTGGSRDAMLARLQDYVPKSFAAVQLASAGWQATQALAGTVAAGIDQARATVNDTAHMVKEAVPTLLHTIQTKTGIGLQPRMLDEAYAANAHAARAGVAASSASVSFPVDVQDRQIADAYLTQLVVARAADDPASGTTRPERADASTTAAMAMAAAQVRLGLREIAQETPQRFDETQRLLDTLSPQQIAPLGERSDIAVVKMLTGQLTQIEANSHRWLANDVALNRAIEDGLAQLPGDTTFLGNYQVGSAFAMQHNALDLSLPASEYGYADAAWNGGMAAMNTGWGMLGFRTDTLSADSSALLTQLYNTCGRDEGIMQEATRYLDVPGTHSAMAAAVLARFATPQTGPPLIGTGEGFVQLAGREPQTRFKMTHDASMVTLSVEARWPVVAFGPAPDAMRVPAGQANKSAMTTASAVTIRRLPDGRGLSVHHVAMGTAIRIANTIDFDAGSGRLATPST</sequence>
<dbReference type="Proteomes" id="UP001082899">
    <property type="component" value="Unassembled WGS sequence"/>
</dbReference>